<dbReference type="GO" id="GO:0000122">
    <property type="term" value="P:negative regulation of transcription by RNA polymerase II"/>
    <property type="evidence" value="ECO:0007669"/>
    <property type="project" value="TreeGrafter"/>
</dbReference>
<comment type="caution">
    <text evidence="5">The sequence shown here is derived from an EMBL/GenBank/DDBJ whole genome shotgun (WGS) entry which is preliminary data.</text>
</comment>
<keyword evidence="4" id="KW-1133">Transmembrane helix</keyword>
<evidence type="ECO:0000256" key="2">
    <source>
        <dbReference type="ARBA" id="ARBA00023242"/>
    </source>
</evidence>
<feature type="transmembrane region" description="Helical" evidence="4">
    <location>
        <begin position="226"/>
        <end position="244"/>
    </location>
</feature>
<dbReference type="GO" id="GO:0031490">
    <property type="term" value="F:chromatin DNA binding"/>
    <property type="evidence" value="ECO:0007669"/>
    <property type="project" value="TreeGrafter"/>
</dbReference>
<dbReference type="Proteomes" id="UP000308199">
    <property type="component" value="Unassembled WGS sequence"/>
</dbReference>
<name>A0A4S4KX90_9AGAM</name>
<dbReference type="InterPro" id="IPR051630">
    <property type="entry name" value="Corepressor-Demethylase"/>
</dbReference>
<dbReference type="SUPFAM" id="SSF48452">
    <property type="entry name" value="TPR-like"/>
    <property type="match status" value="1"/>
</dbReference>
<feature type="repeat" description="TPR" evidence="3">
    <location>
        <begin position="88"/>
        <end position="121"/>
    </location>
</feature>
<organism evidence="5 6">
    <name type="scientific">Phellinidium pouzarii</name>
    <dbReference type="NCBI Taxonomy" id="167371"/>
    <lineage>
        <taxon>Eukaryota</taxon>
        <taxon>Fungi</taxon>
        <taxon>Dikarya</taxon>
        <taxon>Basidiomycota</taxon>
        <taxon>Agaricomycotina</taxon>
        <taxon>Agaricomycetes</taxon>
        <taxon>Hymenochaetales</taxon>
        <taxon>Hymenochaetaceae</taxon>
        <taxon>Phellinidium</taxon>
    </lineage>
</organism>
<sequence>MVVKVYNNNNNNNNNNEFHDANWEIVFHDHLRNIFVNYTHTYQRDHVHAKEAYERLVQESPYHAKVPSSLAGSTTYLANSLEAVPSRPTFWCSIGVLYFQINQYRNALDACSRAIRINPYVSEVRFNPDSLYENCNNSISNAIAAYTRANKLDPTNGDITQCLQLFALSRPLRRRCVFRRTCTSFSISDYVNTVPPTSGQASCSQALSNDLSTSQQRTLVARPLPFLQSPILVLILILIFIFILECHQVLRQPARLAFSGRIS</sequence>
<dbReference type="AlphaFoldDB" id="A0A4S4KX90"/>
<evidence type="ECO:0000256" key="3">
    <source>
        <dbReference type="PROSITE-ProRule" id="PRU00339"/>
    </source>
</evidence>
<evidence type="ECO:0000313" key="6">
    <source>
        <dbReference type="Proteomes" id="UP000308199"/>
    </source>
</evidence>
<evidence type="ECO:0000256" key="1">
    <source>
        <dbReference type="ARBA" id="ARBA00004123"/>
    </source>
</evidence>
<protein>
    <submittedName>
        <fullName evidence="5">Uncharacterized protein</fullName>
    </submittedName>
</protein>
<keyword evidence="3" id="KW-0802">TPR repeat</keyword>
<dbReference type="GO" id="GO:0005634">
    <property type="term" value="C:nucleus"/>
    <property type="evidence" value="ECO:0007669"/>
    <property type="project" value="UniProtKB-SubCell"/>
</dbReference>
<dbReference type="GO" id="GO:0000978">
    <property type="term" value="F:RNA polymerase II cis-regulatory region sequence-specific DNA binding"/>
    <property type="evidence" value="ECO:0007669"/>
    <property type="project" value="TreeGrafter"/>
</dbReference>
<dbReference type="OrthoDB" id="3245923at2759"/>
<evidence type="ECO:0000256" key="4">
    <source>
        <dbReference type="SAM" id="Phobius"/>
    </source>
</evidence>
<keyword evidence="2" id="KW-0539">Nucleus</keyword>
<evidence type="ECO:0000313" key="5">
    <source>
        <dbReference type="EMBL" id="THH03476.1"/>
    </source>
</evidence>
<dbReference type="PANTHER" id="PTHR14017">
    <property type="entry name" value="LYSINE-SPECIFIC DEMETHYLASE"/>
    <property type="match status" value="1"/>
</dbReference>
<dbReference type="Pfam" id="PF00515">
    <property type="entry name" value="TPR_1"/>
    <property type="match status" value="1"/>
</dbReference>
<dbReference type="InterPro" id="IPR019734">
    <property type="entry name" value="TPR_rpt"/>
</dbReference>
<dbReference type="Gene3D" id="1.25.40.10">
    <property type="entry name" value="Tetratricopeptide repeat domain"/>
    <property type="match status" value="1"/>
</dbReference>
<gene>
    <name evidence="5" type="ORF">EW145_g6227</name>
</gene>
<reference evidence="5 6" key="1">
    <citation type="submission" date="2019-02" db="EMBL/GenBank/DDBJ databases">
        <title>Genome sequencing of the rare red list fungi Phellinidium pouzarii.</title>
        <authorList>
            <person name="Buettner E."/>
            <person name="Kellner H."/>
        </authorList>
    </citation>
    <scope>NUCLEOTIDE SEQUENCE [LARGE SCALE GENOMIC DNA]</scope>
    <source>
        <strain evidence="5 6">DSM 108285</strain>
    </source>
</reference>
<proteinExistence type="predicted"/>
<keyword evidence="6" id="KW-1185">Reference proteome</keyword>
<dbReference type="PROSITE" id="PS50005">
    <property type="entry name" value="TPR"/>
    <property type="match status" value="1"/>
</dbReference>
<dbReference type="EMBL" id="SGPK01000449">
    <property type="protein sequence ID" value="THH03476.1"/>
    <property type="molecule type" value="Genomic_DNA"/>
</dbReference>
<dbReference type="SMART" id="SM00028">
    <property type="entry name" value="TPR"/>
    <property type="match status" value="1"/>
</dbReference>
<dbReference type="GO" id="GO:0017053">
    <property type="term" value="C:transcription repressor complex"/>
    <property type="evidence" value="ECO:0007669"/>
    <property type="project" value="TreeGrafter"/>
</dbReference>
<dbReference type="PANTHER" id="PTHR14017:SF1">
    <property type="entry name" value="LD02225P"/>
    <property type="match status" value="1"/>
</dbReference>
<keyword evidence="4" id="KW-0812">Transmembrane</keyword>
<accession>A0A4S4KX90</accession>
<comment type="subcellular location">
    <subcellularLocation>
        <location evidence="1">Nucleus</location>
    </subcellularLocation>
</comment>
<dbReference type="InterPro" id="IPR011990">
    <property type="entry name" value="TPR-like_helical_dom_sf"/>
</dbReference>
<keyword evidence="4" id="KW-0472">Membrane</keyword>